<sequence>MFNTFPLYHCCGQLTFLLGLTYCPADSLLVFFASENIPSA</sequence>
<proteinExistence type="predicted"/>
<evidence type="ECO:0000313" key="1">
    <source>
        <dbReference type="EMBL" id="MBX52980.1"/>
    </source>
</evidence>
<accession>A0A2P2PE28</accession>
<reference evidence="1" key="1">
    <citation type="submission" date="2018-02" db="EMBL/GenBank/DDBJ databases">
        <title>Rhizophora mucronata_Transcriptome.</title>
        <authorList>
            <person name="Meera S.P."/>
            <person name="Sreeshan A."/>
            <person name="Augustine A."/>
        </authorList>
    </citation>
    <scope>NUCLEOTIDE SEQUENCE</scope>
    <source>
        <tissue evidence="1">Leaf</tissue>
    </source>
</reference>
<name>A0A2P2PE28_RHIMU</name>
<dbReference type="AlphaFoldDB" id="A0A2P2PE28"/>
<dbReference type="EMBL" id="GGEC01072496">
    <property type="protein sequence ID" value="MBX52980.1"/>
    <property type="molecule type" value="Transcribed_RNA"/>
</dbReference>
<organism evidence="1">
    <name type="scientific">Rhizophora mucronata</name>
    <name type="common">Asiatic mangrove</name>
    <dbReference type="NCBI Taxonomy" id="61149"/>
    <lineage>
        <taxon>Eukaryota</taxon>
        <taxon>Viridiplantae</taxon>
        <taxon>Streptophyta</taxon>
        <taxon>Embryophyta</taxon>
        <taxon>Tracheophyta</taxon>
        <taxon>Spermatophyta</taxon>
        <taxon>Magnoliopsida</taxon>
        <taxon>eudicotyledons</taxon>
        <taxon>Gunneridae</taxon>
        <taxon>Pentapetalae</taxon>
        <taxon>rosids</taxon>
        <taxon>fabids</taxon>
        <taxon>Malpighiales</taxon>
        <taxon>Rhizophoraceae</taxon>
        <taxon>Rhizophora</taxon>
    </lineage>
</organism>
<protein>
    <submittedName>
        <fullName evidence="1">Uncharacterized protein</fullName>
    </submittedName>
</protein>